<dbReference type="InterPro" id="IPR025700">
    <property type="entry name" value="Lys/Orn_oxygenase"/>
</dbReference>
<dbReference type="Pfam" id="PF13434">
    <property type="entry name" value="Lys_Orn_oxgnase"/>
    <property type="match status" value="1"/>
</dbReference>
<evidence type="ECO:0000256" key="2">
    <source>
        <dbReference type="ARBA" id="ARBA00004924"/>
    </source>
</evidence>
<protein>
    <recommendedName>
        <fullName evidence="4">L-ornithine N(5)-monooxygenase [NAD(P)H]</fullName>
        <ecNumber evidence="4">1.14.13.196</ecNumber>
    </recommendedName>
</protein>
<dbReference type="Proteomes" id="UP000799640">
    <property type="component" value="Unassembled WGS sequence"/>
</dbReference>
<evidence type="ECO:0000256" key="6">
    <source>
        <dbReference type="ARBA" id="ARBA00022827"/>
    </source>
</evidence>
<comment type="similarity">
    <text evidence="3">Belongs to the lysine N(6)-hydroxylase/L-ornithine N(5)-oxygenase family.</text>
</comment>
<dbReference type="PRINTS" id="PR00368">
    <property type="entry name" value="FADPNR"/>
</dbReference>
<evidence type="ECO:0000256" key="3">
    <source>
        <dbReference type="ARBA" id="ARBA00007588"/>
    </source>
</evidence>
<evidence type="ECO:0000256" key="8">
    <source>
        <dbReference type="ARBA" id="ARBA00023002"/>
    </source>
</evidence>
<dbReference type="EMBL" id="ML996687">
    <property type="protein sequence ID" value="KAF2404843.1"/>
    <property type="molecule type" value="Genomic_DNA"/>
</dbReference>
<evidence type="ECO:0000256" key="1">
    <source>
        <dbReference type="ARBA" id="ARBA00001974"/>
    </source>
</evidence>
<gene>
    <name evidence="11" type="ORF">EJ06DRAFT_545497</name>
</gene>
<dbReference type="PANTHER" id="PTHR42802">
    <property type="entry name" value="MONOOXYGENASE"/>
    <property type="match status" value="1"/>
</dbReference>
<comment type="cofactor">
    <cofactor evidence="1">
        <name>FAD</name>
        <dbReference type="ChEBI" id="CHEBI:57692"/>
    </cofactor>
</comment>
<evidence type="ECO:0000256" key="4">
    <source>
        <dbReference type="ARBA" id="ARBA00012881"/>
    </source>
</evidence>
<keyword evidence="7" id="KW-0521">NADP</keyword>
<comment type="catalytic activity">
    <reaction evidence="10">
        <text>L-ornithine + NADH + O2 = N(5)-hydroxy-L-ornithine + NAD(+) + H2O</text>
        <dbReference type="Rhea" id="RHEA:41512"/>
        <dbReference type="ChEBI" id="CHEBI:15377"/>
        <dbReference type="ChEBI" id="CHEBI:15379"/>
        <dbReference type="ChEBI" id="CHEBI:46911"/>
        <dbReference type="ChEBI" id="CHEBI:57540"/>
        <dbReference type="ChEBI" id="CHEBI:57945"/>
        <dbReference type="ChEBI" id="CHEBI:78275"/>
        <dbReference type="EC" id="1.14.13.196"/>
    </reaction>
</comment>
<dbReference type="SUPFAM" id="SSF51905">
    <property type="entry name" value="FAD/NAD(P)-binding domain"/>
    <property type="match status" value="2"/>
</dbReference>
<comment type="catalytic activity">
    <reaction evidence="9">
        <text>L-ornithine + NADPH + O2 = N(5)-hydroxy-L-ornithine + NADP(+) + H2O</text>
        <dbReference type="Rhea" id="RHEA:41508"/>
        <dbReference type="ChEBI" id="CHEBI:15377"/>
        <dbReference type="ChEBI" id="CHEBI:15379"/>
        <dbReference type="ChEBI" id="CHEBI:46911"/>
        <dbReference type="ChEBI" id="CHEBI:57783"/>
        <dbReference type="ChEBI" id="CHEBI:58349"/>
        <dbReference type="ChEBI" id="CHEBI:78275"/>
        <dbReference type="EC" id="1.14.13.196"/>
    </reaction>
</comment>
<evidence type="ECO:0000313" key="11">
    <source>
        <dbReference type="EMBL" id="KAF2404843.1"/>
    </source>
</evidence>
<dbReference type="OrthoDB" id="3519933at2759"/>
<keyword evidence="12" id="KW-1185">Reference proteome</keyword>
<dbReference type="PANTHER" id="PTHR42802:SF1">
    <property type="entry name" value="L-ORNITHINE N(5)-MONOOXYGENASE"/>
    <property type="match status" value="1"/>
</dbReference>
<accession>A0A6G1I956</accession>
<dbReference type="InterPro" id="IPR036188">
    <property type="entry name" value="FAD/NAD-bd_sf"/>
</dbReference>
<comment type="pathway">
    <text evidence="2">Siderophore biosynthesis.</text>
</comment>
<name>A0A6G1I956_9PEZI</name>
<reference evidence="11" key="1">
    <citation type="journal article" date="2020" name="Stud. Mycol.">
        <title>101 Dothideomycetes genomes: a test case for predicting lifestyles and emergence of pathogens.</title>
        <authorList>
            <person name="Haridas S."/>
            <person name="Albert R."/>
            <person name="Binder M."/>
            <person name="Bloem J."/>
            <person name="Labutti K."/>
            <person name="Salamov A."/>
            <person name="Andreopoulos B."/>
            <person name="Baker S."/>
            <person name="Barry K."/>
            <person name="Bills G."/>
            <person name="Bluhm B."/>
            <person name="Cannon C."/>
            <person name="Castanera R."/>
            <person name="Culley D."/>
            <person name="Daum C."/>
            <person name="Ezra D."/>
            <person name="Gonzalez J."/>
            <person name="Henrissat B."/>
            <person name="Kuo A."/>
            <person name="Liang C."/>
            <person name="Lipzen A."/>
            <person name="Lutzoni F."/>
            <person name="Magnuson J."/>
            <person name="Mondo S."/>
            <person name="Nolan M."/>
            <person name="Ohm R."/>
            <person name="Pangilinan J."/>
            <person name="Park H.-J."/>
            <person name="Ramirez L."/>
            <person name="Alfaro M."/>
            <person name="Sun H."/>
            <person name="Tritt A."/>
            <person name="Yoshinaga Y."/>
            <person name="Zwiers L.-H."/>
            <person name="Turgeon B."/>
            <person name="Goodwin S."/>
            <person name="Spatafora J."/>
            <person name="Crous P."/>
            <person name="Grigoriev I."/>
        </authorList>
    </citation>
    <scope>NUCLEOTIDE SEQUENCE</scope>
    <source>
        <strain evidence="11">CBS 262.69</strain>
    </source>
</reference>
<sequence length="348" mass="37565">MSPPQSPSPDNVIHDILFIGLGPSTLSLAIALSEQSPPPKTVILERSPRFVWSPSTLPTPRAPMRTSLLHDLTTPRNPHSQYTFLNYLVATDSLVAYTNLGAINPPRALFARYLAWVAKAFEEREWVRYGADARAVEPVKVGGAVDHWRVRLADGAPVLTRKVVVAVGAAPQMPASLSGLQSSRVLHTSAYGAALPRILAQNGRVDVAIVGGGEEALEVYNHLRGMGVEGRVVLFHAEKVLRGEDANPYVRNLVAADDPVVPYELRNAGATAGGEMASAHTITALYEDHYAQHISAANPATHDFQIRASRRVMRAEVAGEQVRLHLADPATGLREAACFDFVIVAGFV</sequence>
<dbReference type="GO" id="GO:0016491">
    <property type="term" value="F:oxidoreductase activity"/>
    <property type="evidence" value="ECO:0007669"/>
    <property type="project" value="UniProtKB-KW"/>
</dbReference>
<dbReference type="Gene3D" id="3.50.50.60">
    <property type="entry name" value="FAD/NAD(P)-binding domain"/>
    <property type="match status" value="1"/>
</dbReference>
<evidence type="ECO:0000256" key="7">
    <source>
        <dbReference type="ARBA" id="ARBA00022857"/>
    </source>
</evidence>
<organism evidence="11 12">
    <name type="scientific">Trichodelitschia bisporula</name>
    <dbReference type="NCBI Taxonomy" id="703511"/>
    <lineage>
        <taxon>Eukaryota</taxon>
        <taxon>Fungi</taxon>
        <taxon>Dikarya</taxon>
        <taxon>Ascomycota</taxon>
        <taxon>Pezizomycotina</taxon>
        <taxon>Dothideomycetes</taxon>
        <taxon>Dothideomycetes incertae sedis</taxon>
        <taxon>Phaeotrichales</taxon>
        <taxon>Phaeotrichaceae</taxon>
        <taxon>Trichodelitschia</taxon>
    </lineage>
</organism>
<evidence type="ECO:0000313" key="12">
    <source>
        <dbReference type="Proteomes" id="UP000799640"/>
    </source>
</evidence>
<dbReference type="AlphaFoldDB" id="A0A6G1I956"/>
<dbReference type="EC" id="1.14.13.196" evidence="4"/>
<keyword evidence="6" id="KW-0274">FAD</keyword>
<proteinExistence type="inferred from homology"/>
<evidence type="ECO:0000256" key="10">
    <source>
        <dbReference type="ARBA" id="ARBA00049248"/>
    </source>
</evidence>
<keyword evidence="5" id="KW-0285">Flavoprotein</keyword>
<dbReference type="GO" id="GO:0006879">
    <property type="term" value="P:intracellular iron ion homeostasis"/>
    <property type="evidence" value="ECO:0007669"/>
    <property type="project" value="TreeGrafter"/>
</dbReference>
<keyword evidence="8" id="KW-0560">Oxidoreductase</keyword>
<evidence type="ECO:0000256" key="5">
    <source>
        <dbReference type="ARBA" id="ARBA00022630"/>
    </source>
</evidence>
<evidence type="ECO:0000256" key="9">
    <source>
        <dbReference type="ARBA" id="ARBA00047598"/>
    </source>
</evidence>